<dbReference type="EMBL" id="GBRH01226626">
    <property type="protein sequence ID" value="JAD71269.1"/>
    <property type="molecule type" value="Transcribed_RNA"/>
</dbReference>
<reference evidence="1" key="1">
    <citation type="submission" date="2014-09" db="EMBL/GenBank/DDBJ databases">
        <authorList>
            <person name="Magalhaes I.L.F."/>
            <person name="Oliveira U."/>
            <person name="Santos F.R."/>
            <person name="Vidigal T.H.D.A."/>
            <person name="Brescovit A.D."/>
            <person name="Santos A.J."/>
        </authorList>
    </citation>
    <scope>NUCLEOTIDE SEQUENCE</scope>
    <source>
        <tissue evidence="1">Shoot tissue taken approximately 20 cm above the soil surface</tissue>
    </source>
</reference>
<dbReference type="AlphaFoldDB" id="A0A0A9C4Q3"/>
<evidence type="ECO:0000313" key="1">
    <source>
        <dbReference type="EMBL" id="JAD71269.1"/>
    </source>
</evidence>
<organism evidence="1">
    <name type="scientific">Arundo donax</name>
    <name type="common">Giant reed</name>
    <name type="synonym">Donax arundinaceus</name>
    <dbReference type="NCBI Taxonomy" id="35708"/>
    <lineage>
        <taxon>Eukaryota</taxon>
        <taxon>Viridiplantae</taxon>
        <taxon>Streptophyta</taxon>
        <taxon>Embryophyta</taxon>
        <taxon>Tracheophyta</taxon>
        <taxon>Spermatophyta</taxon>
        <taxon>Magnoliopsida</taxon>
        <taxon>Liliopsida</taxon>
        <taxon>Poales</taxon>
        <taxon>Poaceae</taxon>
        <taxon>PACMAD clade</taxon>
        <taxon>Arundinoideae</taxon>
        <taxon>Arundineae</taxon>
        <taxon>Arundo</taxon>
    </lineage>
</organism>
<reference evidence="1" key="2">
    <citation type="journal article" date="2015" name="Data Brief">
        <title>Shoot transcriptome of the giant reed, Arundo donax.</title>
        <authorList>
            <person name="Barrero R.A."/>
            <person name="Guerrero F.D."/>
            <person name="Moolhuijzen P."/>
            <person name="Goolsby J.A."/>
            <person name="Tidwell J."/>
            <person name="Bellgard S.E."/>
            <person name="Bellgard M.I."/>
        </authorList>
    </citation>
    <scope>NUCLEOTIDE SEQUENCE</scope>
    <source>
        <tissue evidence="1">Shoot tissue taken approximately 20 cm above the soil surface</tissue>
    </source>
</reference>
<accession>A0A0A9C4Q3</accession>
<protein>
    <submittedName>
        <fullName evidence="1">Uncharacterized protein</fullName>
    </submittedName>
</protein>
<sequence length="56" mass="5792">MSHSLTGCIQSSCFQVGGALKEGGTPNGLIWSNWMGVDRFQAGGGSMDVSKTEAEA</sequence>
<name>A0A0A9C4Q3_ARUDO</name>
<proteinExistence type="predicted"/>